<evidence type="ECO:0000313" key="3">
    <source>
        <dbReference type="EMBL" id="XDL14111.1"/>
    </source>
</evidence>
<dbReference type="RefSeq" id="WP_226099267.1">
    <property type="nucleotide sequence ID" value="NZ_CP162411.1"/>
</dbReference>
<dbReference type="SUPFAM" id="SSF47090">
    <property type="entry name" value="PGBD-like"/>
    <property type="match status" value="1"/>
</dbReference>
<dbReference type="Pfam" id="PF01471">
    <property type="entry name" value="PG_binding_1"/>
    <property type="match status" value="1"/>
</dbReference>
<dbReference type="Gene3D" id="1.10.101.10">
    <property type="entry name" value="PGBD-like superfamily/PGBD"/>
    <property type="match status" value="1"/>
</dbReference>
<name>A0AB39I8F8_9GAMM</name>
<dbReference type="InterPro" id="IPR002477">
    <property type="entry name" value="Peptidoglycan-bd-like"/>
</dbReference>
<dbReference type="AlphaFoldDB" id="A0AB39I8F8"/>
<sequence length="284" mass="32065">MEEARIAFPVGKGQVNRVEDVKTVQQLLNSSSNGTLSVDGIVGIRTQTAITHFQRQIVGMHSPDGIVSPNGPTLRKLNHLHIRRPATSQPSFSSNSGDSVSEELYLNAARELNCEVAAIKAVVMTETALRSAFISPGKPKILYERHYFRRLTQGRYDHSYPEISGERYKQYGSHELQYERLEKAMALDRQAALMSVSWGAFQIMGANYRSAGFNELEDFVSAMKNTNGQVFAFINHIKNTPTLRTALQNKDWSTFAKLYNGKKYAERNYHIKMANNYHSLTSRQ</sequence>
<proteinExistence type="predicted"/>
<dbReference type="InterPro" id="IPR036365">
    <property type="entry name" value="PGBD-like_sf"/>
</dbReference>
<gene>
    <name evidence="3" type="ORF">LF923_0018375</name>
</gene>
<evidence type="ECO:0000259" key="1">
    <source>
        <dbReference type="Pfam" id="PF01471"/>
    </source>
</evidence>
<reference evidence="3" key="1">
    <citation type="submission" date="2024-07" db="EMBL/GenBank/DDBJ databases">
        <authorList>
            <person name="Pedron J."/>
        </authorList>
    </citation>
    <scope>NUCLEOTIDE SEQUENCE</scope>
    <source>
        <strain evidence="3">A642-S2-A17</strain>
    </source>
</reference>
<dbReference type="InterPro" id="IPR024408">
    <property type="entry name" value="Muramidase"/>
</dbReference>
<feature type="domain" description="Peptidoglycan binding-like" evidence="1">
    <location>
        <begin position="19"/>
        <end position="70"/>
    </location>
</feature>
<protein>
    <submittedName>
        <fullName evidence="3">N-acetylmuramidase domain-containing protein</fullName>
    </submittedName>
</protein>
<accession>A0AB39I8F8</accession>
<organism evidence="3">
    <name type="scientific">Dickeya oryzae</name>
    <dbReference type="NCBI Taxonomy" id="1240404"/>
    <lineage>
        <taxon>Bacteria</taxon>
        <taxon>Pseudomonadati</taxon>
        <taxon>Pseudomonadota</taxon>
        <taxon>Gammaproteobacteria</taxon>
        <taxon>Enterobacterales</taxon>
        <taxon>Pectobacteriaceae</taxon>
        <taxon>Dickeya</taxon>
    </lineage>
</organism>
<dbReference type="Pfam" id="PF11860">
    <property type="entry name" value="Muramidase"/>
    <property type="match status" value="1"/>
</dbReference>
<dbReference type="EMBL" id="CP162411">
    <property type="protein sequence ID" value="XDL14111.1"/>
    <property type="molecule type" value="Genomic_DNA"/>
</dbReference>
<dbReference type="InterPro" id="IPR036366">
    <property type="entry name" value="PGBDSf"/>
</dbReference>
<feature type="domain" description="N-acetylmuramidase" evidence="2">
    <location>
        <begin position="115"/>
        <end position="280"/>
    </location>
</feature>
<evidence type="ECO:0000259" key="2">
    <source>
        <dbReference type="Pfam" id="PF11860"/>
    </source>
</evidence>